<keyword evidence="2" id="KW-1185">Reference proteome</keyword>
<dbReference type="RefSeq" id="WP_154651251.1">
    <property type="nucleotide sequence ID" value="NZ_JAWXXV010000001.1"/>
</dbReference>
<comment type="caution">
    <text evidence="1">The sequence shown here is derived from an EMBL/GenBank/DDBJ whole genome shotgun (WGS) entry which is preliminary data.</text>
</comment>
<dbReference type="EMBL" id="JAWXXV010000001">
    <property type="protein sequence ID" value="MDX5985047.1"/>
    <property type="molecule type" value="Genomic_DNA"/>
</dbReference>
<accession>A0ABU4PPJ7</accession>
<proteinExistence type="predicted"/>
<name>A0ABU4PPJ7_9SPHN</name>
<dbReference type="Proteomes" id="UP001279660">
    <property type="component" value="Unassembled WGS sequence"/>
</dbReference>
<protein>
    <submittedName>
        <fullName evidence="1">Uncharacterized protein</fullName>
    </submittedName>
</protein>
<evidence type="ECO:0000313" key="2">
    <source>
        <dbReference type="Proteomes" id="UP001279660"/>
    </source>
</evidence>
<reference evidence="1 2" key="1">
    <citation type="submission" date="2023-11" db="EMBL/GenBank/DDBJ databases">
        <title>MicrobeMod: A computational toolkit for identifying prokaryotic methylation and restriction-modification with nanopore sequencing.</title>
        <authorList>
            <person name="Crits-Christoph A."/>
            <person name="Kang S.C."/>
            <person name="Lee H."/>
            <person name="Ostrov N."/>
        </authorList>
    </citation>
    <scope>NUCLEOTIDE SEQUENCE [LARGE SCALE GENOMIC DNA]</scope>
    <source>
        <strain evidence="1 2">ATCC 14820</strain>
    </source>
</reference>
<evidence type="ECO:0000313" key="1">
    <source>
        <dbReference type="EMBL" id="MDX5985047.1"/>
    </source>
</evidence>
<sequence length="56" mass="6008">MTLTQLFERAFADVDLGKRKRVASGAVIIDSAKPGAAGSTGVSTQRKNIRVIRVSY</sequence>
<gene>
    <name evidence="1" type="ORF">SIL82_12325</name>
</gene>
<organism evidence="1 2">
    <name type="scientific">Sphingomonas echinoides</name>
    <dbReference type="NCBI Taxonomy" id="59803"/>
    <lineage>
        <taxon>Bacteria</taxon>
        <taxon>Pseudomonadati</taxon>
        <taxon>Pseudomonadota</taxon>
        <taxon>Alphaproteobacteria</taxon>
        <taxon>Sphingomonadales</taxon>
        <taxon>Sphingomonadaceae</taxon>
        <taxon>Sphingomonas</taxon>
    </lineage>
</organism>